<dbReference type="PANTHER" id="PTHR23166">
    <property type="entry name" value="FILAMIN/GPBP-INTERACTING PROTEIN"/>
    <property type="match status" value="1"/>
</dbReference>
<evidence type="ECO:0000313" key="8">
    <source>
        <dbReference type="EMBL" id="MEQ2204153.1"/>
    </source>
</evidence>
<dbReference type="EMBL" id="JAHRIN010035642">
    <property type="protein sequence ID" value="MEQ2204153.1"/>
    <property type="molecule type" value="Genomic_DNA"/>
</dbReference>
<organism evidence="8 9">
    <name type="scientific">Xenoophorus captivus</name>
    <dbReference type="NCBI Taxonomy" id="1517983"/>
    <lineage>
        <taxon>Eukaryota</taxon>
        <taxon>Metazoa</taxon>
        <taxon>Chordata</taxon>
        <taxon>Craniata</taxon>
        <taxon>Vertebrata</taxon>
        <taxon>Euteleostomi</taxon>
        <taxon>Actinopterygii</taxon>
        <taxon>Neopterygii</taxon>
        <taxon>Teleostei</taxon>
        <taxon>Neoteleostei</taxon>
        <taxon>Acanthomorphata</taxon>
        <taxon>Ovalentaria</taxon>
        <taxon>Atherinomorphae</taxon>
        <taxon>Cyprinodontiformes</taxon>
        <taxon>Goodeidae</taxon>
        <taxon>Xenoophorus</taxon>
    </lineage>
</organism>
<name>A0ABV0R7P5_9TELE</name>
<evidence type="ECO:0000256" key="5">
    <source>
        <dbReference type="ARBA" id="ARBA00023054"/>
    </source>
</evidence>
<proteinExistence type="predicted"/>
<evidence type="ECO:0000256" key="3">
    <source>
        <dbReference type="ARBA" id="ARBA00022490"/>
    </source>
</evidence>
<reference evidence="8 9" key="1">
    <citation type="submission" date="2021-06" db="EMBL/GenBank/DDBJ databases">
        <authorList>
            <person name="Palmer J.M."/>
        </authorList>
    </citation>
    <scope>NUCLEOTIDE SEQUENCE [LARGE SCALE GENOMIC DNA]</scope>
    <source>
        <strain evidence="8 9">XC_2019</strain>
        <tissue evidence="8">Muscle</tissue>
    </source>
</reference>
<evidence type="ECO:0000256" key="6">
    <source>
        <dbReference type="ARBA" id="ARBA00023273"/>
    </source>
</evidence>
<evidence type="ECO:0000256" key="1">
    <source>
        <dbReference type="ARBA" id="ARBA00004316"/>
    </source>
</evidence>
<dbReference type="InterPro" id="IPR050719">
    <property type="entry name" value="Cortactin-Actin_Reg"/>
</dbReference>
<evidence type="ECO:0000259" key="7">
    <source>
        <dbReference type="Pfam" id="PF09727"/>
    </source>
</evidence>
<keyword evidence="5" id="KW-0175">Coiled coil</keyword>
<evidence type="ECO:0000256" key="4">
    <source>
        <dbReference type="ARBA" id="ARBA00022553"/>
    </source>
</evidence>
<keyword evidence="6" id="KW-0966">Cell projection</keyword>
<feature type="domain" description="Cortactin-binding protein-2 N-terminal" evidence="7">
    <location>
        <begin position="80"/>
        <end position="107"/>
    </location>
</feature>
<comment type="subcellular location">
    <subcellularLocation>
        <location evidence="1">Cell projection</location>
    </subcellularLocation>
    <subcellularLocation>
        <location evidence="2">Cytoplasm</location>
    </subcellularLocation>
</comment>
<gene>
    <name evidence="8" type="ORF">XENOCAPTIV_008737</name>
</gene>
<keyword evidence="4" id="KW-0597">Phosphoprotein</keyword>
<comment type="caution">
    <text evidence="8">The sequence shown here is derived from an EMBL/GenBank/DDBJ whole genome shotgun (WGS) entry which is preliminary data.</text>
</comment>
<dbReference type="InterPro" id="IPR019131">
    <property type="entry name" value="Cortactin-binding_p2_N"/>
</dbReference>
<accession>A0ABV0R7P5</accession>
<keyword evidence="3" id="KW-0963">Cytoplasm</keyword>
<dbReference type="Pfam" id="PF09727">
    <property type="entry name" value="CortBP2"/>
    <property type="match status" value="1"/>
</dbReference>
<dbReference type="PANTHER" id="PTHR23166:SF9">
    <property type="entry name" value="CTTNBP2 N-TERMINAL-LIKE PROTEIN"/>
    <property type="match status" value="1"/>
</dbReference>
<sequence>MASNPTLDVPMKQRGLSHKCGYALRTTSLATTPTVIGRSATLRVIDWLIASSLRVCCSRCSPESRSACDSGVEKMNVEALSRAELLTLLSILEGELEAQDVVIHTLRILDYTVSSPDRKGNRVAVFLEGKFL</sequence>
<evidence type="ECO:0000256" key="2">
    <source>
        <dbReference type="ARBA" id="ARBA00004496"/>
    </source>
</evidence>
<evidence type="ECO:0000313" key="9">
    <source>
        <dbReference type="Proteomes" id="UP001434883"/>
    </source>
</evidence>
<keyword evidence="9" id="KW-1185">Reference proteome</keyword>
<protein>
    <recommendedName>
        <fullName evidence="7">Cortactin-binding protein-2 N-terminal domain-containing protein</fullName>
    </recommendedName>
</protein>
<dbReference type="Proteomes" id="UP001434883">
    <property type="component" value="Unassembled WGS sequence"/>
</dbReference>